<evidence type="ECO:0000313" key="10">
    <source>
        <dbReference type="EMBL" id="KPK73172.1"/>
    </source>
</evidence>
<evidence type="ECO:0000256" key="3">
    <source>
        <dbReference type="ARBA" id="ARBA00022741"/>
    </source>
</evidence>
<keyword evidence="4 8" id="KW-0418">Kinase</keyword>
<dbReference type="GO" id="GO:0015949">
    <property type="term" value="P:nucleobase-containing small molecule interconversion"/>
    <property type="evidence" value="ECO:0007669"/>
    <property type="project" value="TreeGrafter"/>
</dbReference>
<gene>
    <name evidence="8" type="primary">cmk</name>
    <name evidence="10" type="ORF">AMJ87_02585</name>
</gene>
<evidence type="ECO:0000313" key="11">
    <source>
        <dbReference type="Proteomes" id="UP000051096"/>
    </source>
</evidence>
<keyword evidence="2 8" id="KW-0808">Transferase</keyword>
<dbReference type="PANTHER" id="PTHR21299:SF2">
    <property type="entry name" value="CYTIDYLATE KINASE"/>
    <property type="match status" value="1"/>
</dbReference>
<comment type="similarity">
    <text evidence="1 8">Belongs to the cytidylate kinase family. Type 1 subfamily.</text>
</comment>
<dbReference type="AlphaFoldDB" id="A0A0S8GLB9"/>
<dbReference type="EMBL" id="LJUO01000014">
    <property type="protein sequence ID" value="KPK73172.1"/>
    <property type="molecule type" value="Genomic_DNA"/>
</dbReference>
<dbReference type="NCBIfam" id="TIGR00017">
    <property type="entry name" value="cmk"/>
    <property type="match status" value="1"/>
</dbReference>
<evidence type="ECO:0000256" key="4">
    <source>
        <dbReference type="ARBA" id="ARBA00022777"/>
    </source>
</evidence>
<evidence type="ECO:0000256" key="5">
    <source>
        <dbReference type="ARBA" id="ARBA00022840"/>
    </source>
</evidence>
<accession>A0A0S8GLB9</accession>
<evidence type="ECO:0000256" key="8">
    <source>
        <dbReference type="HAMAP-Rule" id="MF_00238"/>
    </source>
</evidence>
<comment type="catalytic activity">
    <reaction evidence="7 8">
        <text>CMP + ATP = CDP + ADP</text>
        <dbReference type="Rhea" id="RHEA:11600"/>
        <dbReference type="ChEBI" id="CHEBI:30616"/>
        <dbReference type="ChEBI" id="CHEBI:58069"/>
        <dbReference type="ChEBI" id="CHEBI:60377"/>
        <dbReference type="ChEBI" id="CHEBI:456216"/>
        <dbReference type="EC" id="2.7.4.25"/>
    </reaction>
</comment>
<dbReference type="HAMAP" id="MF_00238">
    <property type="entry name" value="Cytidyl_kinase_type1"/>
    <property type="match status" value="1"/>
</dbReference>
<evidence type="ECO:0000256" key="2">
    <source>
        <dbReference type="ARBA" id="ARBA00022679"/>
    </source>
</evidence>
<organism evidence="10 11">
    <name type="scientific">candidate division WOR_3 bacterium SM23_60</name>
    <dbReference type="NCBI Taxonomy" id="1703780"/>
    <lineage>
        <taxon>Bacteria</taxon>
        <taxon>Bacteria division WOR-3</taxon>
    </lineage>
</organism>
<evidence type="ECO:0000256" key="7">
    <source>
        <dbReference type="ARBA" id="ARBA00048478"/>
    </source>
</evidence>
<keyword evidence="8" id="KW-0963">Cytoplasm</keyword>
<evidence type="ECO:0000259" key="9">
    <source>
        <dbReference type="Pfam" id="PF02224"/>
    </source>
</evidence>
<dbReference type="InterPro" id="IPR003136">
    <property type="entry name" value="Cytidylate_kin"/>
</dbReference>
<comment type="catalytic activity">
    <reaction evidence="6 8">
        <text>dCMP + ATP = dCDP + ADP</text>
        <dbReference type="Rhea" id="RHEA:25094"/>
        <dbReference type="ChEBI" id="CHEBI:30616"/>
        <dbReference type="ChEBI" id="CHEBI:57566"/>
        <dbReference type="ChEBI" id="CHEBI:58593"/>
        <dbReference type="ChEBI" id="CHEBI:456216"/>
        <dbReference type="EC" id="2.7.4.25"/>
    </reaction>
</comment>
<dbReference type="Gene3D" id="3.40.50.300">
    <property type="entry name" value="P-loop containing nucleotide triphosphate hydrolases"/>
    <property type="match status" value="1"/>
</dbReference>
<protein>
    <recommendedName>
        <fullName evidence="8">Cytidylate kinase</fullName>
        <shortName evidence="8">CK</shortName>
        <ecNumber evidence="8">2.7.4.25</ecNumber>
    </recommendedName>
    <alternativeName>
        <fullName evidence="8">Cytidine monophosphate kinase</fullName>
        <shortName evidence="8">CMP kinase</shortName>
    </alternativeName>
</protein>
<evidence type="ECO:0000256" key="6">
    <source>
        <dbReference type="ARBA" id="ARBA00047615"/>
    </source>
</evidence>
<dbReference type="GO" id="GO:0036430">
    <property type="term" value="F:CMP kinase activity"/>
    <property type="evidence" value="ECO:0007669"/>
    <property type="project" value="RHEA"/>
</dbReference>
<dbReference type="SUPFAM" id="SSF52540">
    <property type="entry name" value="P-loop containing nucleoside triphosphate hydrolases"/>
    <property type="match status" value="1"/>
</dbReference>
<dbReference type="PATRIC" id="fig|1703780.3.peg.897"/>
<dbReference type="GO" id="GO:0005524">
    <property type="term" value="F:ATP binding"/>
    <property type="evidence" value="ECO:0007669"/>
    <property type="project" value="UniProtKB-UniRule"/>
</dbReference>
<dbReference type="InterPro" id="IPR027417">
    <property type="entry name" value="P-loop_NTPase"/>
</dbReference>
<dbReference type="GO" id="GO:0036431">
    <property type="term" value="F:dCMP kinase activity"/>
    <property type="evidence" value="ECO:0007669"/>
    <property type="project" value="InterPro"/>
</dbReference>
<sequence length="230" mass="25943">MAQFVVAIDGGAGSGKSTTARAVARRLNFFYLDTGAMYRAVTLKYLQLKPDAQSVDMQTVKKVIRSTEIDLGQKDGETTVYLDKKDVSLAIRTPEVSAFVSQISAVPEIRKWMVQKQRAVAAGKNVVCEGRDIGTVVFPDAHVKIFMQADLTVRAERRQKELLEKKIDTALEEVVKNLQFRDRYDSRREHSPLKKADDAIVVDTTHLTIEQEIDLVEKIVREKLETNPKH</sequence>
<dbReference type="PANTHER" id="PTHR21299">
    <property type="entry name" value="CYTIDYLATE KINASE/PANTOATE-BETA-ALANINE LIGASE"/>
    <property type="match status" value="1"/>
</dbReference>
<dbReference type="CDD" id="cd02020">
    <property type="entry name" value="CMPK"/>
    <property type="match status" value="1"/>
</dbReference>
<keyword evidence="5 8" id="KW-0067">ATP-binding</keyword>
<feature type="binding site" evidence="8">
    <location>
        <begin position="10"/>
        <end position="18"/>
    </location>
    <ligand>
        <name>ATP</name>
        <dbReference type="ChEBI" id="CHEBI:30616"/>
    </ligand>
</feature>
<proteinExistence type="inferred from homology"/>
<feature type="domain" description="Cytidylate kinase" evidence="9">
    <location>
        <begin position="6"/>
        <end position="220"/>
    </location>
</feature>
<reference evidence="10 11" key="1">
    <citation type="journal article" date="2015" name="Microbiome">
        <title>Genomic resolution of linkages in carbon, nitrogen, and sulfur cycling among widespread estuary sediment bacteria.</title>
        <authorList>
            <person name="Baker B.J."/>
            <person name="Lazar C.S."/>
            <person name="Teske A.P."/>
            <person name="Dick G.J."/>
        </authorList>
    </citation>
    <scope>NUCLEOTIDE SEQUENCE [LARGE SCALE GENOMIC DNA]</scope>
    <source>
        <strain evidence="10">SM23_60</strain>
    </source>
</reference>
<dbReference type="GO" id="GO:0006220">
    <property type="term" value="P:pyrimidine nucleotide metabolic process"/>
    <property type="evidence" value="ECO:0007669"/>
    <property type="project" value="UniProtKB-UniRule"/>
</dbReference>
<dbReference type="EC" id="2.7.4.25" evidence="8"/>
<comment type="caution">
    <text evidence="10">The sequence shown here is derived from an EMBL/GenBank/DDBJ whole genome shotgun (WGS) entry which is preliminary data.</text>
</comment>
<name>A0A0S8GLB9_UNCW3</name>
<keyword evidence="3 8" id="KW-0547">Nucleotide-binding</keyword>
<dbReference type="GO" id="GO:0005829">
    <property type="term" value="C:cytosol"/>
    <property type="evidence" value="ECO:0007669"/>
    <property type="project" value="TreeGrafter"/>
</dbReference>
<dbReference type="InterPro" id="IPR011994">
    <property type="entry name" value="Cytidylate_kinase_dom"/>
</dbReference>
<comment type="subcellular location">
    <subcellularLocation>
        <location evidence="8">Cytoplasm</location>
    </subcellularLocation>
</comment>
<dbReference type="Pfam" id="PF02224">
    <property type="entry name" value="Cytidylate_kin"/>
    <property type="match status" value="1"/>
</dbReference>
<dbReference type="Proteomes" id="UP000051096">
    <property type="component" value="Unassembled WGS sequence"/>
</dbReference>
<evidence type="ECO:0000256" key="1">
    <source>
        <dbReference type="ARBA" id="ARBA00009427"/>
    </source>
</evidence>